<organism evidence="8 9">
    <name type="scientific">Babesia bovis</name>
    <dbReference type="NCBI Taxonomy" id="5865"/>
    <lineage>
        <taxon>Eukaryota</taxon>
        <taxon>Sar</taxon>
        <taxon>Alveolata</taxon>
        <taxon>Apicomplexa</taxon>
        <taxon>Aconoidasida</taxon>
        <taxon>Piroplasmida</taxon>
        <taxon>Babesiidae</taxon>
        <taxon>Babesia</taxon>
    </lineage>
</organism>
<dbReference type="PANTHER" id="PTHR40412:SF1">
    <property type="entry name" value="SF-ASSEMBLIN"/>
    <property type="match status" value="1"/>
</dbReference>
<dbReference type="GO" id="GO:0005874">
    <property type="term" value="C:microtubule"/>
    <property type="evidence" value="ECO:0007669"/>
    <property type="project" value="UniProtKB-KW"/>
</dbReference>
<accession>A7ATS6</accession>
<evidence type="ECO:0000256" key="4">
    <source>
        <dbReference type="ARBA" id="ARBA00022701"/>
    </source>
</evidence>
<dbReference type="EMBL" id="AAXT01000003">
    <property type="protein sequence ID" value="EDO06337.1"/>
    <property type="molecule type" value="Genomic_DNA"/>
</dbReference>
<feature type="coiled-coil region" evidence="7">
    <location>
        <begin position="260"/>
        <end position="294"/>
    </location>
</feature>
<dbReference type="PANTHER" id="PTHR40412">
    <property type="entry name" value="SF-ASSEMBLIN"/>
    <property type="match status" value="1"/>
</dbReference>
<sequence length="345" mass="39572">MSDSELMISQGSQCSMSDSSFLGLGELSEPLRTTVVRNTHTYSILPPVSSGETGYVYRSPTLRQTSNALTIEGYYAQESDILRDLSPEREAKDPRFQGTTKSKLSILTEKLQGFERQMEFHAKQRRMHEEQRFLKISESLCNLDESITQESKRRLETIKALHGVFDSKIVSVQTNIENLFNDKFDRLESVMKSLTERIDAISNQSEDNEKILQDNLENNCVALEKNLATVQKLFESEKLARQEREEHIMKRMTELEMQTANAVGKEMQNVEKQYQDFKTELDGLKRQSESREKEIKEKVLNKLASLSNELTAEACARENADNIMTQALHCYMKVIADVSKLPYSE</sequence>
<feature type="coiled-coil region" evidence="7">
    <location>
        <begin position="104"/>
        <end position="131"/>
    </location>
</feature>
<keyword evidence="4" id="KW-0493">Microtubule</keyword>
<dbReference type="Pfam" id="PF06705">
    <property type="entry name" value="SF-assemblin"/>
    <property type="match status" value="1"/>
</dbReference>
<dbReference type="AlphaFoldDB" id="A7ATS6"/>
<name>A7ATS6_BABBO</name>
<keyword evidence="3" id="KW-0963">Cytoplasm</keyword>
<dbReference type="KEGG" id="bbo:BBOV_II003820"/>
<comment type="subcellular location">
    <subcellularLocation>
        <location evidence="1">Cytoplasm</location>
        <location evidence="1">Cytoskeleton</location>
    </subcellularLocation>
</comment>
<comment type="similarity">
    <text evidence="2">Belongs to the SF-assemblin family.</text>
</comment>
<dbReference type="Proteomes" id="UP000002173">
    <property type="component" value="Unassembled WGS sequence"/>
</dbReference>
<evidence type="ECO:0000256" key="5">
    <source>
        <dbReference type="ARBA" id="ARBA00023054"/>
    </source>
</evidence>
<evidence type="ECO:0000256" key="7">
    <source>
        <dbReference type="SAM" id="Coils"/>
    </source>
</evidence>
<dbReference type="InParanoid" id="A7ATS6"/>
<reference evidence="9" key="2">
    <citation type="journal article" date="2020" name="Data Brief">
        <title>Transcriptome dataset of Babesia bovis life stages within vertebrate and invertebrate hosts.</title>
        <authorList>
            <person name="Ueti M.W."/>
            <person name="Johnson W.C."/>
            <person name="Kappmeyer L.S."/>
            <person name="Herndon D.R."/>
            <person name="Mousel M.R."/>
            <person name="Reif K.E."/>
            <person name="Taus N.S."/>
            <person name="Ifeonu O.O."/>
            <person name="Silva J.C."/>
            <person name="Suarez C.E."/>
            <person name="Brayton K.A."/>
        </authorList>
    </citation>
    <scope>NUCLEOTIDE SEQUENCE [LARGE SCALE GENOMIC DNA]</scope>
</reference>
<dbReference type="RefSeq" id="XP_001609905.1">
    <property type="nucleotide sequence ID" value="XM_001609855.1"/>
</dbReference>
<dbReference type="PRINTS" id="PR01799">
    <property type="entry name" value="SFASSEMBLIN"/>
</dbReference>
<dbReference type="InterPro" id="IPR008374">
    <property type="entry name" value="SF_assemblin/giardin_b"/>
</dbReference>
<dbReference type="GO" id="GO:0005200">
    <property type="term" value="F:structural constituent of cytoskeleton"/>
    <property type="evidence" value="ECO:0007669"/>
    <property type="project" value="InterPro"/>
</dbReference>
<keyword evidence="6" id="KW-0206">Cytoskeleton</keyword>
<reference evidence="9" key="3">
    <citation type="journal article" date="2021" name="Int. J. Parasitol.">
        <title>Comparative analysis of gene expression between Babesia bovis blood stages and kinetes allowed by improved genome annotation.</title>
        <authorList>
            <person name="Ueti M.W."/>
            <person name="Johnson W.C."/>
            <person name="Kappmeyer L.S."/>
            <person name="Herndon D.R."/>
            <person name="Mousel M.R."/>
            <person name="Reif K.E."/>
            <person name="Taus N.S."/>
            <person name="Ifeonu O.O."/>
            <person name="Silva J.C."/>
            <person name="Suarez C.E."/>
            <person name="Brayton K.A."/>
        </authorList>
    </citation>
    <scope>NUCLEOTIDE SEQUENCE [LARGE SCALE GENOMIC DNA]</scope>
</reference>
<evidence type="ECO:0000256" key="1">
    <source>
        <dbReference type="ARBA" id="ARBA00004245"/>
    </source>
</evidence>
<evidence type="ECO:0000256" key="2">
    <source>
        <dbReference type="ARBA" id="ARBA00005678"/>
    </source>
</evidence>
<keyword evidence="5 7" id="KW-0175">Coiled coil</keyword>
<dbReference type="GeneID" id="5478134"/>
<feature type="coiled-coil region" evidence="7">
    <location>
        <begin position="184"/>
        <end position="233"/>
    </location>
</feature>
<reference evidence="8 9" key="1">
    <citation type="journal article" date="2007" name="PLoS Pathog.">
        <title>Genome sequence of Babesia bovis and comparative analysis of apicomplexan hemoprotozoa.</title>
        <authorList>
            <person name="Brayton K.A."/>
            <person name="Lau A.O.T."/>
            <person name="Herndon D.R."/>
            <person name="Hannick L."/>
            <person name="Kappmeyer L.S."/>
            <person name="Berens S.J."/>
            <person name="Bidwell S.L."/>
            <person name="Brown W.C."/>
            <person name="Crabtree J."/>
            <person name="Fadrosh D."/>
            <person name="Feldblum T."/>
            <person name="Forberger H.A."/>
            <person name="Haas B.J."/>
            <person name="Howell J.M."/>
            <person name="Khouri H."/>
            <person name="Koo H."/>
            <person name="Mann D.J."/>
            <person name="Norimine J."/>
            <person name="Paulsen I.T."/>
            <person name="Radune D."/>
            <person name="Ren Q."/>
            <person name="Smith R.K. Jr."/>
            <person name="Suarez C.E."/>
            <person name="White O."/>
            <person name="Wortman J.R."/>
            <person name="Knowles D.P. Jr."/>
            <person name="McElwain T.F."/>
            <person name="Nene V.M."/>
        </authorList>
    </citation>
    <scope>NUCLEOTIDE SEQUENCE [LARGE SCALE GENOMIC DNA]</scope>
    <source>
        <strain evidence="8">T2Bo</strain>
    </source>
</reference>
<evidence type="ECO:0000313" key="9">
    <source>
        <dbReference type="Proteomes" id="UP000002173"/>
    </source>
</evidence>
<gene>
    <name evidence="8" type="ORF">BBOV_II003820</name>
</gene>
<dbReference type="VEuPathDB" id="PiroplasmaDB:BBOV_II003820"/>
<comment type="caution">
    <text evidence="8">The sequence shown here is derived from an EMBL/GenBank/DDBJ whole genome shotgun (WGS) entry which is preliminary data.</text>
</comment>
<proteinExistence type="inferred from homology"/>
<evidence type="ECO:0000256" key="6">
    <source>
        <dbReference type="ARBA" id="ARBA00023212"/>
    </source>
</evidence>
<evidence type="ECO:0000313" key="8">
    <source>
        <dbReference type="EMBL" id="EDO06337.1"/>
    </source>
</evidence>
<keyword evidence="9" id="KW-1185">Reference proteome</keyword>
<evidence type="ECO:0000256" key="3">
    <source>
        <dbReference type="ARBA" id="ARBA00022490"/>
    </source>
</evidence>
<protein>
    <submittedName>
        <fullName evidence="8">Sf-assemblin/beta giardin family protein</fullName>
    </submittedName>
</protein>
<dbReference type="eggNOG" id="ENOG502S6EQ">
    <property type="taxonomic scope" value="Eukaryota"/>
</dbReference>
<dbReference type="OMA" id="QNYCDEQ"/>